<evidence type="ECO:0000313" key="10">
    <source>
        <dbReference type="Proteomes" id="UP000183002"/>
    </source>
</evidence>
<keyword evidence="6 9" id="KW-0067">ATP-binding</keyword>
<dbReference type="EMBL" id="FOCO01000030">
    <property type="protein sequence ID" value="SEN89333.1"/>
    <property type="molecule type" value="Genomic_DNA"/>
</dbReference>
<keyword evidence="10" id="KW-1185">Reference proteome</keyword>
<evidence type="ECO:0000256" key="6">
    <source>
        <dbReference type="ARBA" id="ARBA00022840"/>
    </source>
</evidence>
<dbReference type="STRING" id="1077947.SAMN05216227_103011"/>
<dbReference type="AlphaFoldDB" id="A0A1H8K8N7"/>
<dbReference type="InterPro" id="IPR003439">
    <property type="entry name" value="ABC_transporter-like_ATP-bd"/>
</dbReference>
<dbReference type="InterPro" id="IPR003593">
    <property type="entry name" value="AAA+_ATPase"/>
</dbReference>
<dbReference type="Proteomes" id="UP000183002">
    <property type="component" value="Unassembled WGS sequence"/>
</dbReference>
<dbReference type="InterPro" id="IPR017871">
    <property type="entry name" value="ABC_transporter-like_CS"/>
</dbReference>
<dbReference type="GO" id="GO:0005524">
    <property type="term" value="F:ATP binding"/>
    <property type="evidence" value="ECO:0007669"/>
    <property type="project" value="UniProtKB-KW"/>
</dbReference>
<comment type="similarity">
    <text evidence="2">Belongs to the ABC transporter superfamily.</text>
</comment>
<keyword evidence="7" id="KW-0472">Membrane</keyword>
<evidence type="ECO:0000256" key="3">
    <source>
        <dbReference type="ARBA" id="ARBA00022448"/>
    </source>
</evidence>
<dbReference type="SUPFAM" id="SSF52540">
    <property type="entry name" value="P-loop containing nucleoside triphosphate hydrolases"/>
    <property type="match status" value="1"/>
</dbReference>
<protein>
    <submittedName>
        <fullName evidence="9">Oligopeptide/dipeptide ABC transporter, ATP-binding protein, C-terminal domain-containing protein</fullName>
    </submittedName>
</protein>
<proteinExistence type="inferred from homology"/>
<evidence type="ECO:0000313" key="9">
    <source>
        <dbReference type="EMBL" id="SEN89333.1"/>
    </source>
</evidence>
<evidence type="ECO:0000256" key="2">
    <source>
        <dbReference type="ARBA" id="ARBA00005417"/>
    </source>
</evidence>
<dbReference type="Pfam" id="PF08352">
    <property type="entry name" value="oligo_HPY"/>
    <property type="match status" value="1"/>
</dbReference>
<dbReference type="Pfam" id="PF00005">
    <property type="entry name" value="ABC_tran"/>
    <property type="match status" value="1"/>
</dbReference>
<dbReference type="PROSITE" id="PS00211">
    <property type="entry name" value="ABC_TRANSPORTER_1"/>
    <property type="match status" value="1"/>
</dbReference>
<keyword evidence="3" id="KW-0813">Transport</keyword>
<dbReference type="PROSITE" id="PS50893">
    <property type="entry name" value="ABC_TRANSPORTER_2"/>
    <property type="match status" value="1"/>
</dbReference>
<gene>
    <name evidence="9" type="ORF">SAMN05216227_103011</name>
</gene>
<dbReference type="GO" id="GO:0055085">
    <property type="term" value="P:transmembrane transport"/>
    <property type="evidence" value="ECO:0007669"/>
    <property type="project" value="UniProtKB-ARBA"/>
</dbReference>
<dbReference type="GO" id="GO:0005886">
    <property type="term" value="C:plasma membrane"/>
    <property type="evidence" value="ECO:0007669"/>
    <property type="project" value="UniProtKB-SubCell"/>
</dbReference>
<dbReference type="InterPro" id="IPR027417">
    <property type="entry name" value="P-loop_NTPase"/>
</dbReference>
<dbReference type="PANTHER" id="PTHR43297">
    <property type="entry name" value="OLIGOPEPTIDE TRANSPORT ATP-BINDING PROTEIN APPD"/>
    <property type="match status" value="1"/>
</dbReference>
<dbReference type="GO" id="GO:0016887">
    <property type="term" value="F:ATP hydrolysis activity"/>
    <property type="evidence" value="ECO:0007669"/>
    <property type="project" value="InterPro"/>
</dbReference>
<dbReference type="InterPro" id="IPR013563">
    <property type="entry name" value="Oligopep_ABC_C"/>
</dbReference>
<keyword evidence="4" id="KW-1003">Cell membrane</keyword>
<sequence>MAGSGSALLSVSGLGLSLGEKGPPFLRDVAFDLQGGETLCIVGESGCGKSMTAVALMGLLPPALSRNLKGRMVFEGEDLSLRDNDRLRALRGRRIAMIFQEPMSSLNPVFRIGDQIGEAWECHNGSGGRAKALEMLERVGIPDPEGRLNDYPHQLSGGMRQRVMIAMALVNDPALVIADEPTTALDVTVQSQILDLMRDMQRRRGMGMVLITHDLGVVAQIATRVAVMYAGEIVEHGTVEAIFSDPQHPYTIGLMASVPPISGPRQRLTVIPGRVPLPSALRPGCRFSDRCPFATPVCATPPPARIFDNGHVALCHHTPVESLAEAAAWA</sequence>
<keyword evidence="5" id="KW-0547">Nucleotide-binding</keyword>
<feature type="domain" description="ABC transporter" evidence="8">
    <location>
        <begin position="9"/>
        <end position="255"/>
    </location>
</feature>
<organism evidence="9 10">
    <name type="scientific">Pseudorhodobacter antarcticus</name>
    <dbReference type="NCBI Taxonomy" id="1077947"/>
    <lineage>
        <taxon>Bacteria</taxon>
        <taxon>Pseudomonadati</taxon>
        <taxon>Pseudomonadota</taxon>
        <taxon>Alphaproteobacteria</taxon>
        <taxon>Rhodobacterales</taxon>
        <taxon>Paracoccaceae</taxon>
        <taxon>Pseudorhodobacter</taxon>
    </lineage>
</organism>
<evidence type="ECO:0000259" key="8">
    <source>
        <dbReference type="PROSITE" id="PS50893"/>
    </source>
</evidence>
<dbReference type="SMART" id="SM00382">
    <property type="entry name" value="AAA"/>
    <property type="match status" value="1"/>
</dbReference>
<dbReference type="FunFam" id="3.40.50.300:FF:000016">
    <property type="entry name" value="Oligopeptide ABC transporter ATP-binding component"/>
    <property type="match status" value="1"/>
</dbReference>
<evidence type="ECO:0000256" key="7">
    <source>
        <dbReference type="ARBA" id="ARBA00023136"/>
    </source>
</evidence>
<evidence type="ECO:0000256" key="1">
    <source>
        <dbReference type="ARBA" id="ARBA00004417"/>
    </source>
</evidence>
<dbReference type="PANTHER" id="PTHR43297:SF2">
    <property type="entry name" value="DIPEPTIDE TRANSPORT ATP-BINDING PROTEIN DPPD"/>
    <property type="match status" value="1"/>
</dbReference>
<comment type="subcellular location">
    <subcellularLocation>
        <location evidence="1">Cell inner membrane</location>
        <topology evidence="1">Peripheral membrane protein</topology>
    </subcellularLocation>
</comment>
<evidence type="ECO:0000256" key="5">
    <source>
        <dbReference type="ARBA" id="ARBA00022741"/>
    </source>
</evidence>
<name>A0A1H8K8N7_9RHOB</name>
<dbReference type="Gene3D" id="3.40.50.300">
    <property type="entry name" value="P-loop containing nucleotide triphosphate hydrolases"/>
    <property type="match status" value="1"/>
</dbReference>
<evidence type="ECO:0000256" key="4">
    <source>
        <dbReference type="ARBA" id="ARBA00022475"/>
    </source>
</evidence>
<dbReference type="GO" id="GO:0015833">
    <property type="term" value="P:peptide transport"/>
    <property type="evidence" value="ECO:0007669"/>
    <property type="project" value="InterPro"/>
</dbReference>
<dbReference type="CDD" id="cd03257">
    <property type="entry name" value="ABC_NikE_OppD_transporters"/>
    <property type="match status" value="1"/>
</dbReference>
<dbReference type="InterPro" id="IPR050388">
    <property type="entry name" value="ABC_Ni/Peptide_Import"/>
</dbReference>
<accession>A0A1H8K8N7</accession>
<dbReference type="NCBIfam" id="TIGR01727">
    <property type="entry name" value="oligo_HPY"/>
    <property type="match status" value="1"/>
</dbReference>
<reference evidence="9 10" key="1">
    <citation type="submission" date="2016-10" db="EMBL/GenBank/DDBJ databases">
        <authorList>
            <person name="de Groot N.N."/>
        </authorList>
    </citation>
    <scope>NUCLEOTIDE SEQUENCE [LARGE SCALE GENOMIC DNA]</scope>
    <source>
        <strain evidence="9 10">CGMCC 1.10836</strain>
    </source>
</reference>